<dbReference type="AlphaFoldDB" id="A0A8I6XUZ3"/>
<evidence type="ECO:0000256" key="4">
    <source>
        <dbReference type="ARBA" id="ARBA00023080"/>
    </source>
</evidence>
<dbReference type="InterPro" id="IPR029054">
    <property type="entry name" value="dUTPase-like"/>
</dbReference>
<evidence type="ECO:0000313" key="7">
    <source>
        <dbReference type="Proteomes" id="UP000011116"/>
    </source>
</evidence>
<evidence type="ECO:0000256" key="2">
    <source>
        <dbReference type="ARBA" id="ARBA00006581"/>
    </source>
</evidence>
<dbReference type="Proteomes" id="UP000011116">
    <property type="component" value="Chromosome 3H"/>
</dbReference>
<evidence type="ECO:0000256" key="1">
    <source>
        <dbReference type="ARBA" id="ARBA00005142"/>
    </source>
</evidence>
<dbReference type="EC" id="3.6.1.23" evidence="3"/>
<sequence>MLMKIVTNIILSCVSKLSTWLKNARFLYDSWHLSYLQNVGTPPSSRLAAVSSLDSFVQQGGDPTFFTSRATRVIDADYRGLVGAVLFKDSGTDFAVKPDDRVGQMIIKVIASPGVAEVEDLDTKVREVRRRLNSKPW</sequence>
<dbReference type="GO" id="GO:0006226">
    <property type="term" value="P:dUMP biosynthetic process"/>
    <property type="evidence" value="ECO:0007669"/>
    <property type="project" value="InterPro"/>
</dbReference>
<dbReference type="PANTHER" id="PTHR11241:SF0">
    <property type="entry name" value="DEOXYURIDINE 5'-TRIPHOSPHATE NUCLEOTIDOHYDROLASE"/>
    <property type="match status" value="1"/>
</dbReference>
<feature type="domain" description="dUTPase-like" evidence="5">
    <location>
        <begin position="72"/>
        <end position="126"/>
    </location>
</feature>
<reference evidence="7" key="1">
    <citation type="journal article" date="2012" name="Nature">
        <title>A physical, genetic and functional sequence assembly of the barley genome.</title>
        <authorList>
            <consortium name="The International Barley Genome Sequencing Consortium"/>
            <person name="Mayer K.F."/>
            <person name="Waugh R."/>
            <person name="Brown J.W."/>
            <person name="Schulman A."/>
            <person name="Langridge P."/>
            <person name="Platzer M."/>
            <person name="Fincher G.B."/>
            <person name="Muehlbauer G.J."/>
            <person name="Sato K."/>
            <person name="Close T.J."/>
            <person name="Wise R.P."/>
            <person name="Stein N."/>
        </authorList>
    </citation>
    <scope>NUCLEOTIDE SEQUENCE [LARGE SCALE GENOMIC DNA]</scope>
    <source>
        <strain evidence="7">cv. Morex</strain>
    </source>
</reference>
<comment type="similarity">
    <text evidence="2">Belongs to the dUTPase family.</text>
</comment>
<reference evidence="6" key="2">
    <citation type="submission" date="2020-10" db="EMBL/GenBank/DDBJ databases">
        <authorList>
            <person name="Scholz U."/>
            <person name="Mascher M."/>
            <person name="Fiebig A."/>
        </authorList>
    </citation>
    <scope>NUCLEOTIDE SEQUENCE [LARGE SCALE GENOMIC DNA]</scope>
    <source>
        <strain evidence="6">cv. Morex</strain>
    </source>
</reference>
<dbReference type="GO" id="GO:0046081">
    <property type="term" value="P:dUTP catabolic process"/>
    <property type="evidence" value="ECO:0007669"/>
    <property type="project" value="InterPro"/>
</dbReference>
<proteinExistence type="inferred from homology"/>
<reference evidence="6" key="3">
    <citation type="submission" date="2022-01" db="UniProtKB">
        <authorList>
            <consortium name="EnsemblPlants"/>
        </authorList>
    </citation>
    <scope>IDENTIFICATION</scope>
    <source>
        <strain evidence="6">subsp. vulgare</strain>
    </source>
</reference>
<dbReference type="Pfam" id="PF00692">
    <property type="entry name" value="dUTPase"/>
    <property type="match status" value="1"/>
</dbReference>
<keyword evidence="4" id="KW-0546">Nucleotide metabolism</keyword>
<evidence type="ECO:0000259" key="5">
    <source>
        <dbReference type="Pfam" id="PF00692"/>
    </source>
</evidence>
<comment type="pathway">
    <text evidence="1">Pyrimidine metabolism; dUMP biosynthesis; dUMP from dCTP (dUTP route): step 2/2.</text>
</comment>
<evidence type="ECO:0000256" key="3">
    <source>
        <dbReference type="ARBA" id="ARBA00012379"/>
    </source>
</evidence>
<keyword evidence="7" id="KW-1185">Reference proteome</keyword>
<dbReference type="EnsemblPlants" id="HORVU.MOREX.r3.3HG0234080.1">
    <property type="protein sequence ID" value="HORVU.MOREX.r3.3HG0234080.1"/>
    <property type="gene ID" value="HORVU.MOREX.r3.3HG0234080"/>
</dbReference>
<dbReference type="PANTHER" id="PTHR11241">
    <property type="entry name" value="DEOXYURIDINE 5'-TRIPHOSPHATE NUCLEOTIDOHYDROLASE"/>
    <property type="match status" value="1"/>
</dbReference>
<evidence type="ECO:0000313" key="6">
    <source>
        <dbReference type="EnsemblPlants" id="HORVU.MOREX.r3.3HG0234080.1"/>
    </source>
</evidence>
<dbReference type="InterPro" id="IPR036157">
    <property type="entry name" value="dUTPase-like_sf"/>
</dbReference>
<accession>A0A8I6XUZ3</accession>
<dbReference type="InterPro" id="IPR008181">
    <property type="entry name" value="dUTPase"/>
</dbReference>
<organism evidence="6 7">
    <name type="scientific">Hordeum vulgare subsp. vulgare</name>
    <name type="common">Domesticated barley</name>
    <dbReference type="NCBI Taxonomy" id="112509"/>
    <lineage>
        <taxon>Eukaryota</taxon>
        <taxon>Viridiplantae</taxon>
        <taxon>Streptophyta</taxon>
        <taxon>Embryophyta</taxon>
        <taxon>Tracheophyta</taxon>
        <taxon>Spermatophyta</taxon>
        <taxon>Magnoliopsida</taxon>
        <taxon>Liliopsida</taxon>
        <taxon>Poales</taxon>
        <taxon>Poaceae</taxon>
        <taxon>BOP clade</taxon>
        <taxon>Pooideae</taxon>
        <taxon>Triticodae</taxon>
        <taxon>Triticeae</taxon>
        <taxon>Hordeinae</taxon>
        <taxon>Hordeum</taxon>
    </lineage>
</organism>
<dbReference type="SUPFAM" id="SSF51283">
    <property type="entry name" value="dUTPase-like"/>
    <property type="match status" value="1"/>
</dbReference>
<dbReference type="GO" id="GO:0000287">
    <property type="term" value="F:magnesium ion binding"/>
    <property type="evidence" value="ECO:0007669"/>
    <property type="project" value="InterPro"/>
</dbReference>
<name>A0A8I6XUZ3_HORVV</name>
<dbReference type="GO" id="GO:0004170">
    <property type="term" value="F:dUTP diphosphatase activity"/>
    <property type="evidence" value="ECO:0007669"/>
    <property type="project" value="UniProtKB-EC"/>
</dbReference>
<protein>
    <recommendedName>
        <fullName evidence="3">dUTP diphosphatase</fullName>
        <ecNumber evidence="3">3.6.1.23</ecNumber>
    </recommendedName>
</protein>
<dbReference type="Gene3D" id="2.70.40.10">
    <property type="match status" value="1"/>
</dbReference>
<dbReference type="Gramene" id="HORVU.MOREX.r3.3HG0234080.1">
    <property type="protein sequence ID" value="HORVU.MOREX.r3.3HG0234080.1"/>
    <property type="gene ID" value="HORVU.MOREX.r3.3HG0234080"/>
</dbReference>